<keyword evidence="4" id="KW-1185">Reference proteome</keyword>
<dbReference type="Proteomes" id="UP001162741">
    <property type="component" value="Chromosome"/>
</dbReference>
<evidence type="ECO:0000256" key="1">
    <source>
        <dbReference type="ARBA" id="ARBA00022741"/>
    </source>
</evidence>
<dbReference type="InterPro" id="IPR006675">
    <property type="entry name" value="HDIG_dom"/>
</dbReference>
<name>A0ABY6IXV9_9BACT</name>
<dbReference type="InterPro" id="IPR003607">
    <property type="entry name" value="HD/PDEase_dom"/>
</dbReference>
<dbReference type="CDD" id="cd00077">
    <property type="entry name" value="HDc"/>
    <property type="match status" value="1"/>
</dbReference>
<proteinExistence type="predicted"/>
<dbReference type="InterPro" id="IPR006674">
    <property type="entry name" value="HD_domain"/>
</dbReference>
<keyword evidence="1" id="KW-0547">Nucleotide-binding</keyword>
<accession>A0ABY6IXV9</accession>
<evidence type="ECO:0000313" key="3">
    <source>
        <dbReference type="EMBL" id="UYQ92223.1"/>
    </source>
</evidence>
<dbReference type="SUPFAM" id="SSF109604">
    <property type="entry name" value="HD-domain/PDEase-like"/>
    <property type="match status" value="1"/>
</dbReference>
<dbReference type="EMBL" id="CP107006">
    <property type="protein sequence ID" value="UYQ92223.1"/>
    <property type="molecule type" value="Genomic_DNA"/>
</dbReference>
<feature type="domain" description="HD" evidence="2">
    <location>
        <begin position="39"/>
        <end position="132"/>
    </location>
</feature>
<sequence length="225" mass="25660">MWTLTNDKEWSQLEAQFSWVNDMQYVPQDAVHHAEGNVAIHTRMVLEALQQQDAWQQLAAQEQEVLWAAALLHDVEKRSTTVTEEDGHISAKGHARKGATTARQLLYHDIPTPFAIREMIYGLVRHHSLPLWLLERRDPLKELVSASLEVNTQWLAMLARADVIGRICHDKTDLLYRVDCFEEFAKNIIAGATPGRLQTTTPVSITCTMPIRTWIMCPSNNPPCR</sequence>
<reference evidence="3" key="1">
    <citation type="submission" date="2022-10" db="EMBL/GenBank/DDBJ databases">
        <title>Chitinophaga sp. nov., isolated from soil.</title>
        <authorList>
            <person name="Jeon C.O."/>
        </authorList>
    </citation>
    <scope>NUCLEOTIDE SEQUENCE</scope>
    <source>
        <strain evidence="3">R8</strain>
    </source>
</reference>
<dbReference type="PANTHER" id="PTHR47545">
    <property type="entry name" value="MULTIFUNCTIONAL CCA PROTEIN"/>
    <property type="match status" value="1"/>
</dbReference>
<dbReference type="Pfam" id="PF01966">
    <property type="entry name" value="HD"/>
    <property type="match status" value="1"/>
</dbReference>
<dbReference type="Gene3D" id="1.10.3090.10">
    <property type="entry name" value="cca-adding enzyme, domain 2"/>
    <property type="match status" value="1"/>
</dbReference>
<gene>
    <name evidence="3" type="ORF">MKQ68_19235</name>
</gene>
<dbReference type="RefSeq" id="WP_264280517.1">
    <property type="nucleotide sequence ID" value="NZ_CP107006.1"/>
</dbReference>
<dbReference type="InterPro" id="IPR050124">
    <property type="entry name" value="tRNA_CCA-adding_enzyme"/>
</dbReference>
<organism evidence="3 4">
    <name type="scientific">Chitinophaga horti</name>
    <dbReference type="NCBI Taxonomy" id="2920382"/>
    <lineage>
        <taxon>Bacteria</taxon>
        <taxon>Pseudomonadati</taxon>
        <taxon>Bacteroidota</taxon>
        <taxon>Chitinophagia</taxon>
        <taxon>Chitinophagales</taxon>
        <taxon>Chitinophagaceae</taxon>
        <taxon>Chitinophaga</taxon>
    </lineage>
</organism>
<evidence type="ECO:0000259" key="2">
    <source>
        <dbReference type="Pfam" id="PF01966"/>
    </source>
</evidence>
<protein>
    <submittedName>
        <fullName evidence="3">HD domain-containing protein</fullName>
    </submittedName>
</protein>
<evidence type="ECO:0000313" key="4">
    <source>
        <dbReference type="Proteomes" id="UP001162741"/>
    </source>
</evidence>
<dbReference type="PANTHER" id="PTHR47545:SF1">
    <property type="entry name" value="MULTIFUNCTIONAL CCA PROTEIN"/>
    <property type="match status" value="1"/>
</dbReference>
<dbReference type="NCBIfam" id="TIGR00277">
    <property type="entry name" value="HDIG"/>
    <property type="match status" value="1"/>
</dbReference>